<feature type="transmembrane region" description="Helical" evidence="6">
    <location>
        <begin position="61"/>
        <end position="79"/>
    </location>
</feature>
<gene>
    <name evidence="7" type="ORF">APZ16_00205</name>
</gene>
<evidence type="ECO:0000313" key="8">
    <source>
        <dbReference type="Proteomes" id="UP000074294"/>
    </source>
</evidence>
<feature type="transmembrane region" description="Helical" evidence="6">
    <location>
        <begin position="30"/>
        <end position="49"/>
    </location>
</feature>
<evidence type="ECO:0000256" key="3">
    <source>
        <dbReference type="ARBA" id="ARBA00022692"/>
    </source>
</evidence>
<dbReference type="AlphaFoldDB" id="A0A147JXL8"/>
<evidence type="ECO:0000256" key="6">
    <source>
        <dbReference type="SAM" id="Phobius"/>
    </source>
</evidence>
<feature type="transmembrane region" description="Helical" evidence="6">
    <location>
        <begin position="215"/>
        <end position="238"/>
    </location>
</feature>
<evidence type="ECO:0008006" key="9">
    <source>
        <dbReference type="Google" id="ProtNLM"/>
    </source>
</evidence>
<keyword evidence="3 6" id="KW-0812">Transmembrane</keyword>
<sequence length="335" mass="37096">MKPRQFVPAFIVFVLIIALIPVFVGFNEYFILLATVVLIYGVITTAWNVMGGIAGQLDLGATAYLGIGAYVAGNMLIWWNITPWIGMFVGAIIAAGFASAIGYVMFRYGVKEIWYALSTLGLVEVLRVIFMLWKEVGGPLEKYLPRSKTDPFYYMSFGSYIPYFYIALIFLLITFLVNYRLRYSKIGYSMLALGSNEDAAESLGIDTRRTKLKGLFIYSFIVGAFGGFYACFCSFIHPNTDFNMNFALEIAVLGIVGGLGTYYGPLLAASILVSLKEYLRAVFGTIVLGIYPAIFGLAIILIILFKPEGLSSILKNVYIKLRKGGGTKHGRQQHS</sequence>
<keyword evidence="2" id="KW-1003">Cell membrane</keyword>
<dbReference type="InterPro" id="IPR043428">
    <property type="entry name" value="LivM-like"/>
</dbReference>
<dbReference type="EMBL" id="LQMQ01000025">
    <property type="protein sequence ID" value="KUO41290.1"/>
    <property type="molecule type" value="Genomic_DNA"/>
</dbReference>
<dbReference type="GO" id="GO:0015658">
    <property type="term" value="F:branched-chain amino acid transmembrane transporter activity"/>
    <property type="evidence" value="ECO:0007669"/>
    <property type="project" value="InterPro"/>
</dbReference>
<protein>
    <recommendedName>
        <fullName evidence="9">Branched-chain amino acid ABC transporter permease</fullName>
    </recommendedName>
</protein>
<evidence type="ECO:0000256" key="5">
    <source>
        <dbReference type="ARBA" id="ARBA00023136"/>
    </source>
</evidence>
<dbReference type="CDD" id="cd06581">
    <property type="entry name" value="TM_PBP1_LivM_like"/>
    <property type="match status" value="1"/>
</dbReference>
<dbReference type="STRING" id="1776334.APZ16_00205"/>
<dbReference type="PANTHER" id="PTHR30482">
    <property type="entry name" value="HIGH-AFFINITY BRANCHED-CHAIN AMINO ACID TRANSPORT SYSTEM PERMEASE"/>
    <property type="match status" value="1"/>
</dbReference>
<evidence type="ECO:0000256" key="4">
    <source>
        <dbReference type="ARBA" id="ARBA00022989"/>
    </source>
</evidence>
<name>A0A147JXL8_HADYE</name>
<dbReference type="PANTHER" id="PTHR30482:SF10">
    <property type="entry name" value="HIGH-AFFINITY BRANCHED-CHAIN AMINO ACID TRANSPORT PROTEIN BRAE"/>
    <property type="match status" value="1"/>
</dbReference>
<proteinExistence type="predicted"/>
<dbReference type="InterPro" id="IPR001851">
    <property type="entry name" value="ABC_transp_permease"/>
</dbReference>
<feature type="transmembrane region" description="Helical" evidence="6">
    <location>
        <begin position="282"/>
        <end position="305"/>
    </location>
</feature>
<feature type="transmembrane region" description="Helical" evidence="6">
    <location>
        <begin position="250"/>
        <end position="275"/>
    </location>
</feature>
<keyword evidence="4 6" id="KW-1133">Transmembrane helix</keyword>
<accession>A0A147JXL8</accession>
<dbReference type="Pfam" id="PF02653">
    <property type="entry name" value="BPD_transp_2"/>
    <property type="match status" value="1"/>
</dbReference>
<feature type="transmembrane region" description="Helical" evidence="6">
    <location>
        <begin position="153"/>
        <end position="177"/>
    </location>
</feature>
<reference evidence="7 8" key="1">
    <citation type="journal article" date="2016" name="Nat. Microbiol.">
        <title>Genomic inference of the metabolism of cosmopolitan subsurface Archaea, Hadesarchaea.</title>
        <authorList>
            <person name="Baker B.J."/>
            <person name="Saw J.H."/>
            <person name="Lind A.E."/>
            <person name="Lazar C.S."/>
            <person name="Hinrichs K.-U."/>
            <person name="Teske A.P."/>
            <person name="Ettema T.J."/>
        </authorList>
    </citation>
    <scope>NUCLEOTIDE SEQUENCE [LARGE SCALE GENOMIC DNA]</scope>
</reference>
<evidence type="ECO:0000313" key="7">
    <source>
        <dbReference type="EMBL" id="KUO41290.1"/>
    </source>
</evidence>
<dbReference type="GO" id="GO:0005886">
    <property type="term" value="C:plasma membrane"/>
    <property type="evidence" value="ECO:0007669"/>
    <property type="project" value="UniProtKB-SubCell"/>
</dbReference>
<comment type="subcellular location">
    <subcellularLocation>
        <location evidence="1">Cell membrane</location>
        <topology evidence="1">Multi-pass membrane protein</topology>
    </subcellularLocation>
</comment>
<comment type="caution">
    <text evidence="7">The sequence shown here is derived from an EMBL/GenBank/DDBJ whole genome shotgun (WGS) entry which is preliminary data.</text>
</comment>
<feature type="transmembrane region" description="Helical" evidence="6">
    <location>
        <begin position="85"/>
        <end position="106"/>
    </location>
</feature>
<evidence type="ECO:0000256" key="2">
    <source>
        <dbReference type="ARBA" id="ARBA00022475"/>
    </source>
</evidence>
<evidence type="ECO:0000256" key="1">
    <source>
        <dbReference type="ARBA" id="ARBA00004651"/>
    </source>
</evidence>
<feature type="transmembrane region" description="Helical" evidence="6">
    <location>
        <begin position="7"/>
        <end position="24"/>
    </location>
</feature>
<organism evidence="7 8">
    <name type="scientific">Hadarchaeum yellowstonense</name>
    <dbReference type="NCBI Taxonomy" id="1776334"/>
    <lineage>
        <taxon>Archaea</taxon>
        <taxon>Methanobacteriati</taxon>
        <taxon>Candidatus Hadarchaeota</taxon>
        <taxon>Candidatus Hadarchaeia</taxon>
        <taxon>Candidatus Hadarchaeales</taxon>
        <taxon>Candidatus Hadarchaeaceae</taxon>
        <taxon>Candidatus Hadarchaeum</taxon>
    </lineage>
</organism>
<feature type="transmembrane region" description="Helical" evidence="6">
    <location>
        <begin position="113"/>
        <end position="133"/>
    </location>
</feature>
<keyword evidence="5 6" id="KW-0472">Membrane</keyword>
<dbReference type="Proteomes" id="UP000074294">
    <property type="component" value="Unassembled WGS sequence"/>
</dbReference>